<keyword evidence="2 6" id="KW-0547">Nucleotide-binding</keyword>
<dbReference type="GO" id="GO:0016226">
    <property type="term" value="P:iron-sulfur cluster assembly"/>
    <property type="evidence" value="ECO:0007669"/>
    <property type="project" value="InterPro"/>
</dbReference>
<keyword evidence="6" id="KW-0378">Hydrolase</keyword>
<keyword evidence="3 6" id="KW-0067">ATP-binding</keyword>
<comment type="similarity">
    <text evidence="6">Belongs to the Mrp/NBP35 ATP-binding proteins family.</text>
</comment>
<dbReference type="EMBL" id="JAHJDP010000116">
    <property type="protein sequence ID" value="MBU2693147.1"/>
    <property type="molecule type" value="Genomic_DNA"/>
</dbReference>
<dbReference type="GO" id="GO:0046872">
    <property type="term" value="F:metal ion binding"/>
    <property type="evidence" value="ECO:0007669"/>
    <property type="project" value="UniProtKB-KW"/>
</dbReference>
<evidence type="ECO:0000256" key="3">
    <source>
        <dbReference type="ARBA" id="ARBA00022840"/>
    </source>
</evidence>
<reference evidence="7" key="1">
    <citation type="submission" date="2021-05" db="EMBL/GenBank/DDBJ databases">
        <title>Energy efficiency and biological interactions define the core microbiome of deep oligotrophic groundwater.</title>
        <authorList>
            <person name="Mehrshad M."/>
            <person name="Lopez-Fernandez M."/>
            <person name="Bell E."/>
            <person name="Bernier-Latmani R."/>
            <person name="Bertilsson S."/>
            <person name="Dopson M."/>
        </authorList>
    </citation>
    <scope>NUCLEOTIDE SEQUENCE</scope>
    <source>
        <strain evidence="7">Modern_marine.mb.64</strain>
    </source>
</reference>
<evidence type="ECO:0000256" key="2">
    <source>
        <dbReference type="ARBA" id="ARBA00022741"/>
    </source>
</evidence>
<evidence type="ECO:0000256" key="1">
    <source>
        <dbReference type="ARBA" id="ARBA00022723"/>
    </source>
</evidence>
<dbReference type="Proteomes" id="UP000777784">
    <property type="component" value="Unassembled WGS sequence"/>
</dbReference>
<dbReference type="InterPro" id="IPR044304">
    <property type="entry name" value="NUBPL-like"/>
</dbReference>
<dbReference type="SUPFAM" id="SSF117916">
    <property type="entry name" value="Fe-S cluster assembly (FSCA) domain-like"/>
    <property type="match status" value="1"/>
</dbReference>
<dbReference type="Gene3D" id="3.40.50.300">
    <property type="entry name" value="P-loop containing nucleotide triphosphate hydrolases"/>
    <property type="match status" value="1"/>
</dbReference>
<evidence type="ECO:0000256" key="4">
    <source>
        <dbReference type="ARBA" id="ARBA00023004"/>
    </source>
</evidence>
<evidence type="ECO:0000256" key="5">
    <source>
        <dbReference type="ARBA" id="ARBA00023014"/>
    </source>
</evidence>
<evidence type="ECO:0000256" key="6">
    <source>
        <dbReference type="HAMAP-Rule" id="MF_02040"/>
    </source>
</evidence>
<comment type="caution">
    <text evidence="7">The sequence shown here is derived from an EMBL/GenBank/DDBJ whole genome shotgun (WGS) entry which is preliminary data.</text>
</comment>
<dbReference type="GO" id="GO:0051539">
    <property type="term" value="F:4 iron, 4 sulfur cluster binding"/>
    <property type="evidence" value="ECO:0007669"/>
    <property type="project" value="TreeGrafter"/>
</dbReference>
<name>A0A948S1H2_UNCEI</name>
<dbReference type="GO" id="GO:0005524">
    <property type="term" value="F:ATP binding"/>
    <property type="evidence" value="ECO:0007669"/>
    <property type="project" value="UniProtKB-UniRule"/>
</dbReference>
<proteinExistence type="inferred from homology"/>
<dbReference type="PANTHER" id="PTHR42961:SF2">
    <property type="entry name" value="IRON-SULFUR PROTEIN NUBPL"/>
    <property type="match status" value="1"/>
</dbReference>
<dbReference type="InterPro" id="IPR027417">
    <property type="entry name" value="P-loop_NTPase"/>
</dbReference>
<dbReference type="InterPro" id="IPR034904">
    <property type="entry name" value="FSCA_dom_sf"/>
</dbReference>
<comment type="subunit">
    <text evidence="6">Homodimer.</text>
</comment>
<organism evidence="7 8">
    <name type="scientific">Eiseniibacteriota bacterium</name>
    <dbReference type="NCBI Taxonomy" id="2212470"/>
    <lineage>
        <taxon>Bacteria</taxon>
        <taxon>Candidatus Eiseniibacteriota</taxon>
    </lineage>
</organism>
<comment type="function">
    <text evidence="6">Binds and transfers iron-sulfur (Fe-S) clusters to target apoproteins. Can hydrolyze ATP.</text>
</comment>
<evidence type="ECO:0000313" key="7">
    <source>
        <dbReference type="EMBL" id="MBU2693147.1"/>
    </source>
</evidence>
<dbReference type="GO" id="GO:0140663">
    <property type="term" value="F:ATP-dependent FeS chaperone activity"/>
    <property type="evidence" value="ECO:0007669"/>
    <property type="project" value="InterPro"/>
</dbReference>
<keyword evidence="1 6" id="KW-0479">Metal-binding</keyword>
<keyword evidence="5 6" id="KW-0411">Iron-sulfur</keyword>
<dbReference type="CDD" id="cd02037">
    <property type="entry name" value="Mrp_NBP35"/>
    <property type="match status" value="1"/>
</dbReference>
<dbReference type="PANTHER" id="PTHR42961">
    <property type="entry name" value="IRON-SULFUR PROTEIN NUBPL"/>
    <property type="match status" value="1"/>
</dbReference>
<feature type="binding site" evidence="6">
    <location>
        <begin position="114"/>
        <end position="121"/>
    </location>
    <ligand>
        <name>ATP</name>
        <dbReference type="ChEBI" id="CHEBI:30616"/>
    </ligand>
</feature>
<dbReference type="HAMAP" id="MF_02040">
    <property type="entry name" value="Mrp_NBP35"/>
    <property type="match status" value="1"/>
</dbReference>
<keyword evidence="4 6" id="KW-0408">Iron</keyword>
<evidence type="ECO:0000313" key="8">
    <source>
        <dbReference type="Proteomes" id="UP000777784"/>
    </source>
</evidence>
<dbReference type="GO" id="GO:0016887">
    <property type="term" value="F:ATP hydrolysis activity"/>
    <property type="evidence" value="ECO:0007669"/>
    <property type="project" value="UniProtKB-UniRule"/>
</dbReference>
<dbReference type="Pfam" id="PF10609">
    <property type="entry name" value="ParA"/>
    <property type="match status" value="1"/>
</dbReference>
<gene>
    <name evidence="7" type="ORF">KJ970_19705</name>
</gene>
<sequence>MTNRDGILQALQGVKFPESETDIVTMGCVKEIKSLEGGFTIILDFVTGKPDTTSVLEERIRKVLDPLDFSYDLKFNVVEMAPPPGGAKTAPASPPVTNEDLLEKIPMKLAVASAKGGVGKSTISVNLALALARLGLKVGLLDADIHGPSIPMMLGIQGQYPKMDGDRLVPLDVYGIKAMSIGLLLDPDAAVIWRGPMMGKALEQLMTDVNWTGVDLLLLDLPPGTGDIQITLTQKTKLNGGIVISTPQDVALADAIRGITMFRKVEVPVLGLVENMSTFICPHCLKETPIFGSGGGRREAERLGVPLLAQIPIDPRIVEGGDTGHPLVVSYPDSPTARVFGALAQMTLEILSSGLKDRKTLS</sequence>
<dbReference type="InterPro" id="IPR033756">
    <property type="entry name" value="YlxH/NBP35"/>
</dbReference>
<dbReference type="FunFam" id="3.40.50.300:FF:001278">
    <property type="entry name" value="Iron-sulfur cluster carrier protein"/>
    <property type="match status" value="1"/>
</dbReference>
<dbReference type="InterPro" id="IPR019591">
    <property type="entry name" value="Mrp/NBP35_ATP-bd"/>
</dbReference>
<dbReference type="SUPFAM" id="SSF52540">
    <property type="entry name" value="P-loop containing nucleoside triphosphate hydrolases"/>
    <property type="match status" value="1"/>
</dbReference>
<dbReference type="AlphaFoldDB" id="A0A948S1H2"/>
<protein>
    <recommendedName>
        <fullName evidence="6">Iron-sulfur cluster carrier protein</fullName>
    </recommendedName>
</protein>
<accession>A0A948S1H2</accession>